<evidence type="ECO:0000256" key="1">
    <source>
        <dbReference type="SAM" id="SignalP"/>
    </source>
</evidence>
<evidence type="ECO:0008006" key="4">
    <source>
        <dbReference type="Google" id="ProtNLM"/>
    </source>
</evidence>
<protein>
    <recommendedName>
        <fullName evidence="4">Odorant-binding protein</fullName>
    </recommendedName>
</protein>
<evidence type="ECO:0000313" key="2">
    <source>
        <dbReference type="EMBL" id="KAF7990869.1"/>
    </source>
</evidence>
<dbReference type="EMBL" id="JACMRX010000004">
    <property type="protein sequence ID" value="KAF7990869.1"/>
    <property type="molecule type" value="Genomic_DNA"/>
</dbReference>
<evidence type="ECO:0000313" key="3">
    <source>
        <dbReference type="Proteomes" id="UP000639338"/>
    </source>
</evidence>
<keyword evidence="3" id="KW-1185">Reference proteome</keyword>
<keyword evidence="1" id="KW-0732">Signal</keyword>
<sequence length="435" mass="50645">MHIIIAFVSLLIFLTGQSNGHKISGYGTGLRELYENEKINITDEWAKEWNNITKKNPYISVENIIGDTINPENTTCHNQLTFEVMKSIRDSLDKNSFCRIQKLSSYATFIDSMVDGFNSSLVFKSCYENKYLIHEILQCIDDTAMYANSQIRQSYEGVYLQLKQYNDILTLEIKECINIFKTSINKSINESDKQFKKCGKIMKQEILNKNCKKLQLDTSVINLQESYKESLFLMEAKTQQVIHRIHGEQLKNYKNDLNSNNLHKKFSNCCLDFSMEYTDIALRNALNQSEKCFQIKQSDLKKFINEFIKNNETKNVFSSCNKYDTSALSLICYDLVLKSNCTEQVESKYNTLSKAIKNYRNTLPLSIKYCLYNVIDELRQFIFALKKKYMNCVKNKNYGAICVEQSFQYDYKTMKTDSLDLYTNAIVNDIINDHA</sequence>
<reference evidence="2 3" key="1">
    <citation type="submission" date="2020-08" db="EMBL/GenBank/DDBJ databases">
        <title>Aphidius gifuensis genome sequencing and assembly.</title>
        <authorList>
            <person name="Du Z."/>
        </authorList>
    </citation>
    <scope>NUCLEOTIDE SEQUENCE [LARGE SCALE GENOMIC DNA]</scope>
    <source>
        <strain evidence="2">YNYX2018</strain>
        <tissue evidence="2">Adults</tissue>
    </source>
</reference>
<proteinExistence type="predicted"/>
<dbReference type="AlphaFoldDB" id="A0A835CNI9"/>
<feature type="chain" id="PRO_5033041296" description="Odorant-binding protein" evidence="1">
    <location>
        <begin position="21"/>
        <end position="435"/>
    </location>
</feature>
<comment type="caution">
    <text evidence="2">The sequence shown here is derived from an EMBL/GenBank/DDBJ whole genome shotgun (WGS) entry which is preliminary data.</text>
</comment>
<name>A0A835CNI9_APHGI</name>
<dbReference type="Proteomes" id="UP000639338">
    <property type="component" value="Unassembled WGS sequence"/>
</dbReference>
<accession>A0A835CNI9</accession>
<gene>
    <name evidence="2" type="ORF">HCN44_000674</name>
</gene>
<feature type="signal peptide" evidence="1">
    <location>
        <begin position="1"/>
        <end position="20"/>
    </location>
</feature>
<organism evidence="2 3">
    <name type="scientific">Aphidius gifuensis</name>
    <name type="common">Parasitoid wasp</name>
    <dbReference type="NCBI Taxonomy" id="684658"/>
    <lineage>
        <taxon>Eukaryota</taxon>
        <taxon>Metazoa</taxon>
        <taxon>Ecdysozoa</taxon>
        <taxon>Arthropoda</taxon>
        <taxon>Hexapoda</taxon>
        <taxon>Insecta</taxon>
        <taxon>Pterygota</taxon>
        <taxon>Neoptera</taxon>
        <taxon>Endopterygota</taxon>
        <taxon>Hymenoptera</taxon>
        <taxon>Apocrita</taxon>
        <taxon>Ichneumonoidea</taxon>
        <taxon>Braconidae</taxon>
        <taxon>Aphidiinae</taxon>
        <taxon>Aphidius</taxon>
    </lineage>
</organism>